<dbReference type="InterPro" id="IPR002123">
    <property type="entry name" value="Plipid/glycerol_acylTrfase"/>
</dbReference>
<dbReference type="SUPFAM" id="SSF69593">
    <property type="entry name" value="Glycerol-3-phosphate (1)-acyltransferase"/>
    <property type="match status" value="1"/>
</dbReference>
<dbReference type="PANTHER" id="PTHR10434">
    <property type="entry name" value="1-ACYL-SN-GLYCEROL-3-PHOSPHATE ACYLTRANSFERASE"/>
    <property type="match status" value="1"/>
</dbReference>
<dbReference type="GO" id="GO:0006654">
    <property type="term" value="P:phosphatidic acid biosynthetic process"/>
    <property type="evidence" value="ECO:0007669"/>
    <property type="project" value="TreeGrafter"/>
</dbReference>
<name>A0A1J5R095_9ZZZZ</name>
<evidence type="ECO:0000313" key="4">
    <source>
        <dbReference type="EMBL" id="OIQ88922.1"/>
    </source>
</evidence>
<dbReference type="EC" id="2.3.1.-" evidence="4"/>
<dbReference type="Gene3D" id="1.25.40.10">
    <property type="entry name" value="Tetratricopeptide repeat domain"/>
    <property type="match status" value="1"/>
</dbReference>
<evidence type="ECO:0000259" key="3">
    <source>
        <dbReference type="SMART" id="SM00563"/>
    </source>
</evidence>
<dbReference type="SMART" id="SM00563">
    <property type="entry name" value="PlsC"/>
    <property type="match status" value="1"/>
</dbReference>
<dbReference type="CDD" id="cd07989">
    <property type="entry name" value="LPLAT_AGPAT-like"/>
    <property type="match status" value="1"/>
</dbReference>
<dbReference type="GO" id="GO:0003841">
    <property type="term" value="F:1-acylglycerol-3-phosphate O-acyltransferase activity"/>
    <property type="evidence" value="ECO:0007669"/>
    <property type="project" value="TreeGrafter"/>
</dbReference>
<dbReference type="GO" id="GO:0005886">
    <property type="term" value="C:plasma membrane"/>
    <property type="evidence" value="ECO:0007669"/>
    <property type="project" value="TreeGrafter"/>
</dbReference>
<keyword evidence="1 4" id="KW-0808">Transferase</keyword>
<comment type="caution">
    <text evidence="4">The sequence shown here is derived from an EMBL/GenBank/DDBJ whole genome shotgun (WGS) entry which is preliminary data.</text>
</comment>
<dbReference type="Pfam" id="PF01553">
    <property type="entry name" value="Acyltransferase"/>
    <property type="match status" value="1"/>
</dbReference>
<dbReference type="AlphaFoldDB" id="A0A1J5R095"/>
<feature type="domain" description="Phospholipid/glycerol acyltransferase" evidence="3">
    <location>
        <begin position="38"/>
        <end position="154"/>
    </location>
</feature>
<sequence>MTVHSAVRAATFPAARRIVERHVGAIDGLENVPRSGAFVLAPNHTSYFDHFVAITLVELVRGVPLWILTKQESFRRAPRRVWTKAWYGIPVDRDRPGPSTVRAVQKVLSGGEGLGVYPEGTRGSEDVLLPFKAGAFRFAMRGGVPVIPMAIVGASTVLPPGSLRFRRGRVSVAIGEPIWPEPGLTKTDQAEDLASRCRAAIDDLLVRAARNARDPDDARLALAGAELVDRIIVDNLSDDAVLARERVTRTAALTRFYLGVAPVDPHLLAQAARIRGLRAAAAGVLTRLAMAHGVRRAAERVLLLDPDEYTAHYVLGRWYLRAPRLFGGSSSTAEAHFRAAGAVAPPGDSRALVGLGDALRTQGRTVEAARSIDAAIAATATAADDPRASLRTARLRAQLISLEVDHADAGHD</sequence>
<reference evidence="4" key="1">
    <citation type="submission" date="2016-10" db="EMBL/GenBank/DDBJ databases">
        <title>Sequence of Gallionella enrichment culture.</title>
        <authorList>
            <person name="Poehlein A."/>
            <person name="Muehling M."/>
            <person name="Daniel R."/>
        </authorList>
    </citation>
    <scope>NUCLEOTIDE SEQUENCE</scope>
</reference>
<organism evidence="4">
    <name type="scientific">mine drainage metagenome</name>
    <dbReference type="NCBI Taxonomy" id="410659"/>
    <lineage>
        <taxon>unclassified sequences</taxon>
        <taxon>metagenomes</taxon>
        <taxon>ecological metagenomes</taxon>
    </lineage>
</organism>
<dbReference type="SUPFAM" id="SSF48452">
    <property type="entry name" value="TPR-like"/>
    <property type="match status" value="1"/>
</dbReference>
<dbReference type="EMBL" id="MLJW01000352">
    <property type="protein sequence ID" value="OIQ88922.1"/>
    <property type="molecule type" value="Genomic_DNA"/>
</dbReference>
<dbReference type="InterPro" id="IPR011990">
    <property type="entry name" value="TPR-like_helical_dom_sf"/>
</dbReference>
<accession>A0A1J5R095</accession>
<evidence type="ECO:0000256" key="2">
    <source>
        <dbReference type="ARBA" id="ARBA00023315"/>
    </source>
</evidence>
<gene>
    <name evidence="4" type="primary">plsC_13</name>
    <name evidence="4" type="ORF">GALL_292010</name>
</gene>
<dbReference type="PANTHER" id="PTHR10434:SF11">
    <property type="entry name" value="1-ACYL-SN-GLYCEROL-3-PHOSPHATE ACYLTRANSFERASE"/>
    <property type="match status" value="1"/>
</dbReference>
<proteinExistence type="predicted"/>
<keyword evidence="2 4" id="KW-0012">Acyltransferase</keyword>
<evidence type="ECO:0000256" key="1">
    <source>
        <dbReference type="ARBA" id="ARBA00022679"/>
    </source>
</evidence>
<protein>
    <submittedName>
        <fullName evidence="4">1-acyl-sn-glycerol-3-phosphate acyltransferase</fullName>
        <ecNumber evidence="4">2.3.1.-</ecNumber>
    </submittedName>
</protein>